<dbReference type="AlphaFoldDB" id="N0BLW7"/>
<dbReference type="KEGG" id="ast:Asulf_01564"/>
<evidence type="ECO:0000256" key="2">
    <source>
        <dbReference type="ARBA" id="ARBA00022840"/>
    </source>
</evidence>
<dbReference type="PANTHER" id="PTHR43209">
    <property type="entry name" value="TRNA SULFURTRANSFERASE"/>
    <property type="match status" value="1"/>
</dbReference>
<dbReference type="GO" id="GO:0002937">
    <property type="term" value="P:tRNA 4-thiouridine biosynthesis"/>
    <property type="evidence" value="ECO:0007669"/>
    <property type="project" value="TreeGrafter"/>
</dbReference>
<organism evidence="4 5">
    <name type="scientific">Archaeoglobus sulfaticallidus PM70-1</name>
    <dbReference type="NCBI Taxonomy" id="387631"/>
    <lineage>
        <taxon>Archaea</taxon>
        <taxon>Methanobacteriati</taxon>
        <taxon>Methanobacteriota</taxon>
        <taxon>Archaeoglobi</taxon>
        <taxon>Archaeoglobales</taxon>
        <taxon>Archaeoglobaceae</taxon>
        <taxon>Archaeoglobus</taxon>
    </lineage>
</organism>
<dbReference type="HOGENOM" id="CLU_037952_0_0_2"/>
<dbReference type="STRING" id="387631.Asulf_01564"/>
<name>N0BLW7_9EURY</name>
<dbReference type="eggNOG" id="arCOG00038">
    <property type="taxonomic scope" value="Archaea"/>
</dbReference>
<sequence length="195" mass="22086">MRLLSLLSGGIDSPVSAYLMLKRGFEVDFLHFYYSRDFEKIVDIISRLKDLFNYSPRLFVAPHSRIVEITRKYERRFTCVYCKISMLKCAEKLAEKINAQGLLMGDSLGQVASQTIQNLFVEDRAVKIPVLRPLIGLDKVEIIDISRKAGLYEISIRKTVPCPAVPEKPATSVSIDRIDLGVDVSEAAEFEEIQI</sequence>
<accession>N0BLW7</accession>
<dbReference type="PANTHER" id="PTHR43209:SF1">
    <property type="entry name" value="TRNA SULFURTRANSFERASE"/>
    <property type="match status" value="1"/>
</dbReference>
<evidence type="ECO:0000313" key="4">
    <source>
        <dbReference type="EMBL" id="AGK61541.1"/>
    </source>
</evidence>
<dbReference type="GO" id="GO:0004810">
    <property type="term" value="F:CCA tRNA nucleotidyltransferase activity"/>
    <property type="evidence" value="ECO:0007669"/>
    <property type="project" value="InterPro"/>
</dbReference>
<dbReference type="Gene3D" id="3.40.50.620">
    <property type="entry name" value="HUPs"/>
    <property type="match status" value="1"/>
</dbReference>
<proteinExistence type="predicted"/>
<dbReference type="Pfam" id="PF02568">
    <property type="entry name" value="ThiI"/>
    <property type="match status" value="1"/>
</dbReference>
<evidence type="ECO:0000313" key="5">
    <source>
        <dbReference type="Proteomes" id="UP000013307"/>
    </source>
</evidence>
<evidence type="ECO:0000256" key="1">
    <source>
        <dbReference type="ARBA" id="ARBA00022741"/>
    </source>
</evidence>
<dbReference type="RefSeq" id="WP_015591139.1">
    <property type="nucleotide sequence ID" value="NC_021169.1"/>
</dbReference>
<keyword evidence="5" id="KW-1185">Reference proteome</keyword>
<dbReference type="InterPro" id="IPR014729">
    <property type="entry name" value="Rossmann-like_a/b/a_fold"/>
</dbReference>
<dbReference type="SUPFAM" id="SSF52402">
    <property type="entry name" value="Adenine nucleotide alpha hydrolases-like"/>
    <property type="match status" value="1"/>
</dbReference>
<keyword evidence="2" id="KW-0067">ATP-binding</keyword>
<keyword evidence="1" id="KW-0547">Nucleotide-binding</keyword>
<dbReference type="Proteomes" id="UP000013307">
    <property type="component" value="Chromosome"/>
</dbReference>
<protein>
    <recommendedName>
        <fullName evidence="3">Thil AANH domain-containing protein</fullName>
    </recommendedName>
</protein>
<reference evidence="4 5" key="1">
    <citation type="journal article" date="2013" name="Genome Announc.">
        <title>Complete Genome Sequence of the Thermophilic and Facultatively Chemolithoautotrophic Sulfate Reducer Archaeoglobus sulfaticallidus Strain PM70-1T.</title>
        <authorList>
            <person name="Stokke R."/>
            <person name="Hocking W.P."/>
            <person name="Steinsbu B.O."/>
            <person name="Steen I.H."/>
        </authorList>
    </citation>
    <scope>NUCLEOTIDE SEQUENCE [LARGE SCALE GENOMIC DNA]</scope>
    <source>
        <strain evidence="4">PM70-1</strain>
    </source>
</reference>
<dbReference type="GeneID" id="15393199"/>
<dbReference type="GO" id="GO:0052837">
    <property type="term" value="P:thiazole biosynthetic process"/>
    <property type="evidence" value="ECO:0007669"/>
    <property type="project" value="TreeGrafter"/>
</dbReference>
<feature type="domain" description="Thil AANH" evidence="3">
    <location>
        <begin position="3"/>
        <end position="178"/>
    </location>
</feature>
<dbReference type="GO" id="GO:0005524">
    <property type="term" value="F:ATP binding"/>
    <property type="evidence" value="ECO:0007669"/>
    <property type="project" value="UniProtKB-KW"/>
</dbReference>
<dbReference type="GO" id="GO:0005829">
    <property type="term" value="C:cytosol"/>
    <property type="evidence" value="ECO:0007669"/>
    <property type="project" value="TreeGrafter"/>
</dbReference>
<dbReference type="InterPro" id="IPR020536">
    <property type="entry name" value="ThiI_AANH"/>
</dbReference>
<dbReference type="InterPro" id="IPR050102">
    <property type="entry name" value="tRNA_sulfurtransferase_ThiI"/>
</dbReference>
<dbReference type="OrthoDB" id="372227at2157"/>
<gene>
    <name evidence="4" type="ORF">Asulf_01564</name>
</gene>
<dbReference type="EMBL" id="CP005290">
    <property type="protein sequence ID" value="AGK61541.1"/>
    <property type="molecule type" value="Genomic_DNA"/>
</dbReference>
<evidence type="ECO:0000259" key="3">
    <source>
        <dbReference type="Pfam" id="PF02568"/>
    </source>
</evidence>